<dbReference type="CDD" id="cd00121">
    <property type="entry name" value="MATH"/>
    <property type="match status" value="1"/>
</dbReference>
<dbReference type="AlphaFoldDB" id="A0AAV2BBW9"/>
<dbReference type="Gene3D" id="1.25.40.420">
    <property type="match status" value="1"/>
</dbReference>
<comment type="caution">
    <text evidence="3">The sequence shown here is derived from an EMBL/GenBank/DDBJ whole genome shotgun (WGS) entry which is preliminary data.</text>
</comment>
<dbReference type="InterPro" id="IPR000210">
    <property type="entry name" value="BTB/POZ_dom"/>
</dbReference>
<keyword evidence="4" id="KW-1185">Reference proteome</keyword>
<dbReference type="InterPro" id="IPR011333">
    <property type="entry name" value="SKP1/BTB/POZ_sf"/>
</dbReference>
<evidence type="ECO:0000259" key="2">
    <source>
        <dbReference type="PROSITE" id="PS50144"/>
    </source>
</evidence>
<name>A0AAV2BBW9_9ARAC</name>
<dbReference type="PANTHER" id="PTHR24413">
    <property type="entry name" value="SPECKLE-TYPE POZ PROTEIN"/>
    <property type="match status" value="1"/>
</dbReference>
<evidence type="ECO:0000313" key="4">
    <source>
        <dbReference type="Proteomes" id="UP001497382"/>
    </source>
</evidence>
<gene>
    <name evidence="3" type="ORF">LARSCL_LOCUS17815</name>
</gene>
<evidence type="ECO:0000313" key="3">
    <source>
        <dbReference type="EMBL" id="CAL1292743.1"/>
    </source>
</evidence>
<dbReference type="Gene3D" id="2.60.210.10">
    <property type="entry name" value="Apoptosis, Tumor Necrosis Factor Receptor Associated Protein 2, Chain A"/>
    <property type="match status" value="1"/>
</dbReference>
<feature type="domain" description="BTB" evidence="1">
    <location>
        <begin position="331"/>
        <end position="397"/>
    </location>
</feature>
<dbReference type="InterPro" id="IPR002083">
    <property type="entry name" value="MATH/TRAF_dom"/>
</dbReference>
<proteinExistence type="predicted"/>
<dbReference type="Pfam" id="PF22486">
    <property type="entry name" value="MATH_2"/>
    <property type="match status" value="1"/>
</dbReference>
<protein>
    <submittedName>
        <fullName evidence="3">Uncharacterized protein</fullName>
    </submittedName>
</protein>
<dbReference type="GO" id="GO:0030163">
    <property type="term" value="P:protein catabolic process"/>
    <property type="evidence" value="ECO:0007669"/>
    <property type="project" value="UniProtKB-ARBA"/>
</dbReference>
<organism evidence="3 4">
    <name type="scientific">Larinioides sclopetarius</name>
    <dbReference type="NCBI Taxonomy" id="280406"/>
    <lineage>
        <taxon>Eukaryota</taxon>
        <taxon>Metazoa</taxon>
        <taxon>Ecdysozoa</taxon>
        <taxon>Arthropoda</taxon>
        <taxon>Chelicerata</taxon>
        <taxon>Arachnida</taxon>
        <taxon>Araneae</taxon>
        <taxon>Araneomorphae</taxon>
        <taxon>Entelegynae</taxon>
        <taxon>Araneoidea</taxon>
        <taxon>Araneidae</taxon>
        <taxon>Larinioides</taxon>
    </lineage>
</organism>
<evidence type="ECO:0000259" key="1">
    <source>
        <dbReference type="PROSITE" id="PS50097"/>
    </source>
</evidence>
<dbReference type="Gene3D" id="3.30.710.10">
    <property type="entry name" value="Potassium Channel Kv1.1, Chain A"/>
    <property type="match status" value="1"/>
</dbReference>
<dbReference type="Pfam" id="PF00651">
    <property type="entry name" value="BTB"/>
    <property type="match status" value="1"/>
</dbReference>
<dbReference type="SUPFAM" id="SSF49599">
    <property type="entry name" value="TRAF domain-like"/>
    <property type="match status" value="1"/>
</dbReference>
<dbReference type="PROSITE" id="PS50144">
    <property type="entry name" value="MATH"/>
    <property type="match status" value="1"/>
</dbReference>
<dbReference type="EMBL" id="CAXIEN010000312">
    <property type="protein sequence ID" value="CAL1292743.1"/>
    <property type="molecule type" value="Genomic_DNA"/>
</dbReference>
<dbReference type="SMART" id="SM00225">
    <property type="entry name" value="BTB"/>
    <property type="match status" value="1"/>
</dbReference>
<dbReference type="SUPFAM" id="SSF54695">
    <property type="entry name" value="POZ domain"/>
    <property type="match status" value="1"/>
</dbReference>
<dbReference type="Proteomes" id="UP001497382">
    <property type="component" value="Unassembled WGS sequence"/>
</dbReference>
<dbReference type="PROSITE" id="PS50097">
    <property type="entry name" value="BTB"/>
    <property type="match status" value="1"/>
</dbReference>
<reference evidence="3 4" key="1">
    <citation type="submission" date="2024-04" db="EMBL/GenBank/DDBJ databases">
        <authorList>
            <person name="Rising A."/>
            <person name="Reimegard J."/>
            <person name="Sonavane S."/>
            <person name="Akerstrom W."/>
            <person name="Nylinder S."/>
            <person name="Hedman E."/>
            <person name="Kallberg Y."/>
        </authorList>
    </citation>
    <scope>NUCLEOTIDE SEQUENCE [LARGE SCALE GENOMIC DNA]</scope>
</reference>
<accession>A0AAV2BBW9</accession>
<dbReference type="InterPro" id="IPR008974">
    <property type="entry name" value="TRAF-like"/>
</dbReference>
<feature type="domain" description="MATH" evidence="2">
    <location>
        <begin position="7"/>
        <end position="133"/>
    </location>
</feature>
<sequence length="494" mass="57751">MSENQKCLSFIWKIKNFNFFSKTIHSPVFFAHVLDGTKWSLCLCPDGDFPGCIACYIRRENDDSVTQQIQIDYELSLLTSNGFVLYSEIFLKKLYRTFNTNWKTSLHVSKDEVFLHKKDLFMPDDILTIRCRMWNSEKSILQSESCFVETIIKTQCKSFVGTIKKLSCLESSKIYPISIISSKENVLYSMELFVTDDDKLVIEIIVSKNILRPYRYKIIFRDIFGNKVKYGEGECHYSGSHCFPLTLSKGHLTENKRYYFPKKILTIECEIFYSFGIEENVELEYVFDFQDTQKCISNTPKTNLSSKDIHSESFTTLKDDISSLFKNGDLCDKELKTASETFPVHIAVLGARSQVFKSIFTNDVRKKNKCIVIDDLDADTVRQMLKYIYMDTVEDLDYKSTTSLYLAATKFKLVSLRHMCSNFLKRYILLNNCCDILLLAHKHEDEDLKNAVQEYIAKYDEMVFFSDEWKNLEKNHPQLTTEVFRTAYMKNRRS</sequence>